<dbReference type="PANTHER" id="PTHR45670">
    <property type="entry name" value="E3 UBIQUITIN-PROTEIN LIGASE TRIP12"/>
    <property type="match status" value="1"/>
</dbReference>
<comment type="caution">
    <text evidence="2">The sequence shown here is derived from an EMBL/GenBank/DDBJ whole genome shotgun (WGS) entry which is preliminary data.</text>
</comment>
<evidence type="ECO:0000313" key="2">
    <source>
        <dbReference type="EMBL" id="CAK0801217.1"/>
    </source>
</evidence>
<dbReference type="PANTHER" id="PTHR45670:SF1">
    <property type="entry name" value="E3 UBIQUITIN-PROTEIN LIGASE HECTD1"/>
    <property type="match status" value="1"/>
</dbReference>
<keyword evidence="3" id="KW-1185">Reference proteome</keyword>
<keyword evidence="1" id="KW-0808">Transferase</keyword>
<name>A0ABN9QD81_9DINO</name>
<gene>
    <name evidence="2" type="ORF">PCOR1329_LOCUS9157</name>
</gene>
<evidence type="ECO:0000313" key="3">
    <source>
        <dbReference type="Proteomes" id="UP001189429"/>
    </source>
</evidence>
<dbReference type="EMBL" id="CAUYUJ010002536">
    <property type="protein sequence ID" value="CAK0801217.1"/>
    <property type="molecule type" value="Genomic_DNA"/>
</dbReference>
<sequence>MRAFERRVGCGDHPAVSDALELMHLLKAQGPSLGIDPSLWVSSKLDRKLRYQLEDPLSVVSGTLPRWAMVLPRLCPFLFNLKTRKMLLKYTAFGPSFAVHWTQESKVGSFLRRRATVQTELNSQNDPRKIQELSQELSNIEETTTWSSRTSGWARCRAPWCA</sequence>
<evidence type="ECO:0000256" key="1">
    <source>
        <dbReference type="ARBA" id="ARBA00022679"/>
    </source>
</evidence>
<dbReference type="InterPro" id="IPR045322">
    <property type="entry name" value="HECTD1/TRIP12-like"/>
</dbReference>
<protein>
    <submittedName>
        <fullName evidence="2">Uncharacterized protein</fullName>
    </submittedName>
</protein>
<proteinExistence type="predicted"/>
<reference evidence="2" key="1">
    <citation type="submission" date="2023-10" db="EMBL/GenBank/DDBJ databases">
        <authorList>
            <person name="Chen Y."/>
            <person name="Shah S."/>
            <person name="Dougan E. K."/>
            <person name="Thang M."/>
            <person name="Chan C."/>
        </authorList>
    </citation>
    <scope>NUCLEOTIDE SEQUENCE [LARGE SCALE GENOMIC DNA]</scope>
</reference>
<organism evidence="2 3">
    <name type="scientific">Prorocentrum cordatum</name>
    <dbReference type="NCBI Taxonomy" id="2364126"/>
    <lineage>
        <taxon>Eukaryota</taxon>
        <taxon>Sar</taxon>
        <taxon>Alveolata</taxon>
        <taxon>Dinophyceae</taxon>
        <taxon>Prorocentrales</taxon>
        <taxon>Prorocentraceae</taxon>
        <taxon>Prorocentrum</taxon>
    </lineage>
</organism>
<accession>A0ABN9QD81</accession>
<dbReference type="Proteomes" id="UP001189429">
    <property type="component" value="Unassembled WGS sequence"/>
</dbReference>